<dbReference type="AlphaFoldDB" id="A0A923I633"/>
<name>A0A923I633_9FIRM</name>
<dbReference type="RefSeq" id="WP_186887365.1">
    <property type="nucleotide sequence ID" value="NZ_JACONZ010000002.1"/>
</dbReference>
<dbReference type="Proteomes" id="UP000659630">
    <property type="component" value="Unassembled WGS sequence"/>
</dbReference>
<gene>
    <name evidence="1" type="ORF">H8S23_05685</name>
</gene>
<organism evidence="1 2">
    <name type="scientific">Anaerofilum hominis</name>
    <dbReference type="NCBI Taxonomy" id="2763016"/>
    <lineage>
        <taxon>Bacteria</taxon>
        <taxon>Bacillati</taxon>
        <taxon>Bacillota</taxon>
        <taxon>Clostridia</taxon>
        <taxon>Eubacteriales</taxon>
        <taxon>Oscillospiraceae</taxon>
        <taxon>Anaerofilum</taxon>
    </lineage>
</organism>
<accession>A0A923I633</accession>
<sequence length="224" mass="23551">MQTTRRPLPPRFSCRRLLSSDRGDLAELQRSCFAPTAQPTGAELEDDLHLGEIWGVFEGRALAGAVTLLPLDAACRPCLAAAELVPLAGLPEPGRASLVCDLALAPGAEDPAALTAALLAAAADRALGAGRDGGLLAAVPVKNAPPLGPFFDAGYLLTALRPMLRLCACFIFALAPQGETIYNRGDPAALRCPFSETRLLGRRLEEGWRGTALSADGEELLLTR</sequence>
<protein>
    <submittedName>
        <fullName evidence="1">Uncharacterized protein</fullName>
    </submittedName>
</protein>
<reference evidence="1" key="1">
    <citation type="submission" date="2020-08" db="EMBL/GenBank/DDBJ databases">
        <title>Genome public.</title>
        <authorList>
            <person name="Liu C."/>
            <person name="Sun Q."/>
        </authorList>
    </citation>
    <scope>NUCLEOTIDE SEQUENCE</scope>
    <source>
        <strain evidence="1">BX8</strain>
    </source>
</reference>
<evidence type="ECO:0000313" key="1">
    <source>
        <dbReference type="EMBL" id="MBC5580990.1"/>
    </source>
</evidence>
<comment type="caution">
    <text evidence="1">The sequence shown here is derived from an EMBL/GenBank/DDBJ whole genome shotgun (WGS) entry which is preliminary data.</text>
</comment>
<dbReference type="EMBL" id="JACONZ010000002">
    <property type="protein sequence ID" value="MBC5580990.1"/>
    <property type="molecule type" value="Genomic_DNA"/>
</dbReference>
<proteinExistence type="predicted"/>
<keyword evidence="2" id="KW-1185">Reference proteome</keyword>
<evidence type="ECO:0000313" key="2">
    <source>
        <dbReference type="Proteomes" id="UP000659630"/>
    </source>
</evidence>